<dbReference type="STRING" id="4795.A0A225V5S7"/>
<evidence type="ECO:0000313" key="5">
    <source>
        <dbReference type="Proteomes" id="UP000198211"/>
    </source>
</evidence>
<comment type="caution">
    <text evidence="4">The sequence shown here is derived from an EMBL/GenBank/DDBJ whole genome shotgun (WGS) entry which is preliminary data.</text>
</comment>
<keyword evidence="1" id="KW-0378">Hydrolase</keyword>
<dbReference type="Gene3D" id="3.40.50.1110">
    <property type="entry name" value="SGNH hydrolase"/>
    <property type="match status" value="1"/>
</dbReference>
<dbReference type="InterPro" id="IPR013830">
    <property type="entry name" value="SGNH_hydro"/>
</dbReference>
<dbReference type="AlphaFoldDB" id="A0A225V5S7"/>
<dbReference type="PANTHER" id="PTHR14209:SF19">
    <property type="entry name" value="ISOAMYL ACETATE-HYDROLYZING ESTERASE 1 HOMOLOG"/>
    <property type="match status" value="1"/>
</dbReference>
<dbReference type="Proteomes" id="UP000198211">
    <property type="component" value="Unassembled WGS sequence"/>
</dbReference>
<gene>
    <name evidence="4" type="ORF">PHMEG_00028604</name>
</gene>
<dbReference type="Pfam" id="PF13472">
    <property type="entry name" value="Lipase_GDSL_2"/>
    <property type="match status" value="1"/>
</dbReference>
<evidence type="ECO:0000256" key="1">
    <source>
        <dbReference type="ARBA" id="ARBA00022801"/>
    </source>
</evidence>
<keyword evidence="2" id="KW-0732">Signal</keyword>
<evidence type="ECO:0000259" key="3">
    <source>
        <dbReference type="Pfam" id="PF13472"/>
    </source>
</evidence>
<dbReference type="EMBL" id="NBNE01007772">
    <property type="protein sequence ID" value="OWZ00248.1"/>
    <property type="molecule type" value="Genomic_DNA"/>
</dbReference>
<feature type="signal peptide" evidence="2">
    <location>
        <begin position="1"/>
        <end position="20"/>
    </location>
</feature>
<dbReference type="SUPFAM" id="SSF52266">
    <property type="entry name" value="SGNH hydrolase"/>
    <property type="match status" value="1"/>
</dbReference>
<organism evidence="4 5">
    <name type="scientific">Phytophthora megakarya</name>
    <dbReference type="NCBI Taxonomy" id="4795"/>
    <lineage>
        <taxon>Eukaryota</taxon>
        <taxon>Sar</taxon>
        <taxon>Stramenopiles</taxon>
        <taxon>Oomycota</taxon>
        <taxon>Peronosporomycetes</taxon>
        <taxon>Peronosporales</taxon>
        <taxon>Peronosporaceae</taxon>
        <taxon>Phytophthora</taxon>
    </lineage>
</organism>
<reference evidence="5" key="1">
    <citation type="submission" date="2017-03" db="EMBL/GenBank/DDBJ databases">
        <title>Phytopthora megakarya and P. palmivora, two closely related causual agents of cacao black pod achieved similar genome size and gene model numbers by different mechanisms.</title>
        <authorList>
            <person name="Ali S."/>
            <person name="Shao J."/>
            <person name="Larry D.J."/>
            <person name="Kronmiller B."/>
            <person name="Shen D."/>
            <person name="Strem M.D."/>
            <person name="Melnick R.L."/>
            <person name="Guiltinan M.J."/>
            <person name="Tyler B.M."/>
            <person name="Meinhardt L.W."/>
            <person name="Bailey B.A."/>
        </authorList>
    </citation>
    <scope>NUCLEOTIDE SEQUENCE [LARGE SCALE GENOMIC DNA]</scope>
    <source>
        <strain evidence="5">zdho120</strain>
    </source>
</reference>
<name>A0A225V5S7_9STRA</name>
<dbReference type="GO" id="GO:0016787">
    <property type="term" value="F:hydrolase activity"/>
    <property type="evidence" value="ECO:0007669"/>
    <property type="project" value="UniProtKB-KW"/>
</dbReference>
<accession>A0A225V5S7</accession>
<dbReference type="CDD" id="cd01838">
    <property type="entry name" value="Isoamyl_acetate_hydrolase_like"/>
    <property type="match status" value="1"/>
</dbReference>
<feature type="chain" id="PRO_5012126799" description="SGNH hydrolase-type esterase domain-containing protein" evidence="2">
    <location>
        <begin position="21"/>
        <end position="289"/>
    </location>
</feature>
<dbReference type="InterPro" id="IPR036514">
    <property type="entry name" value="SGNH_hydro_sf"/>
</dbReference>
<evidence type="ECO:0000256" key="2">
    <source>
        <dbReference type="SAM" id="SignalP"/>
    </source>
</evidence>
<evidence type="ECO:0000313" key="4">
    <source>
        <dbReference type="EMBL" id="OWZ00248.1"/>
    </source>
</evidence>
<dbReference type="FunFam" id="3.40.50.1110:FF:000002">
    <property type="entry name" value="isoamyl acetate-hydrolyzing esterase 1 homolog"/>
    <property type="match status" value="1"/>
</dbReference>
<sequence>MASFSLLRVLLLVATVATNAGWGTAHEAVVTAAVEIKANRPQLLLTGDSITEQATDPAFSGYVLLMQYQLLESFDIIIRGLSGYNSRWWLKYVQPTLNQELKKGKFQPSVITVWLGTNDAVLPNGRNADMHVPLADYTQNLHDIVGNFSAAAPDAHIVMITPPHVDDAARDKVAKSLTDANKGVLDRSNAMAGKYARACVEVAAKVKVPVLDLYTHFNNMTTAKRSGYLQDGLHFSKSGHVVVYNMLVDLIKKEFPEVGKEMDEDQYPFVAKWREEDPWTGANNTVTAS</sequence>
<keyword evidence="5" id="KW-1185">Reference proteome</keyword>
<proteinExistence type="predicted"/>
<feature type="domain" description="SGNH hydrolase-type esterase" evidence="3">
    <location>
        <begin position="47"/>
        <end position="240"/>
    </location>
</feature>
<protein>
    <recommendedName>
        <fullName evidence="3">SGNH hydrolase-type esterase domain-containing protein</fullName>
    </recommendedName>
</protein>
<dbReference type="PANTHER" id="PTHR14209">
    <property type="entry name" value="ISOAMYL ACETATE-HYDROLYZING ESTERASE 1"/>
    <property type="match status" value="1"/>
</dbReference>
<dbReference type="InterPro" id="IPR045136">
    <property type="entry name" value="Iah1-like"/>
</dbReference>
<dbReference type="OrthoDB" id="671439at2759"/>